<sequence length="93" mass="10440">MAIRVRLAVKRTTTIDRRSVDERTTPNTSSSQREVENTHANGSAICASSDRRESAELTQRKVAPSLANQRARSIEHKYVENVDRNCQNVQSGE</sequence>
<protein>
    <submittedName>
        <fullName evidence="2">Uncharacterized protein</fullName>
    </submittedName>
</protein>
<reference evidence="3" key="1">
    <citation type="journal article" date="2008" name="Nat. Genet.">
        <title>The Pristionchus pacificus genome provides a unique perspective on nematode lifestyle and parasitism.</title>
        <authorList>
            <person name="Dieterich C."/>
            <person name="Clifton S.W."/>
            <person name="Schuster L.N."/>
            <person name="Chinwalla A."/>
            <person name="Delehaunty K."/>
            <person name="Dinkelacker I."/>
            <person name="Fulton L."/>
            <person name="Fulton R."/>
            <person name="Godfrey J."/>
            <person name="Minx P."/>
            <person name="Mitreva M."/>
            <person name="Roeseler W."/>
            <person name="Tian H."/>
            <person name="Witte H."/>
            <person name="Yang S.P."/>
            <person name="Wilson R.K."/>
            <person name="Sommer R.J."/>
        </authorList>
    </citation>
    <scope>NUCLEOTIDE SEQUENCE [LARGE SCALE GENOMIC DNA]</scope>
    <source>
        <strain evidence="3">PS312</strain>
    </source>
</reference>
<feature type="region of interest" description="Disordered" evidence="1">
    <location>
        <begin position="16"/>
        <end position="69"/>
    </location>
</feature>
<gene>
    <name evidence="2" type="primary">WBGene00284087</name>
</gene>
<organism evidence="2 3">
    <name type="scientific">Pristionchus pacificus</name>
    <name type="common">Parasitic nematode worm</name>
    <dbReference type="NCBI Taxonomy" id="54126"/>
    <lineage>
        <taxon>Eukaryota</taxon>
        <taxon>Metazoa</taxon>
        <taxon>Ecdysozoa</taxon>
        <taxon>Nematoda</taxon>
        <taxon>Chromadorea</taxon>
        <taxon>Rhabditida</taxon>
        <taxon>Rhabditina</taxon>
        <taxon>Diplogasteromorpha</taxon>
        <taxon>Diplogasteroidea</taxon>
        <taxon>Neodiplogasteridae</taxon>
        <taxon>Pristionchus</taxon>
    </lineage>
</organism>
<dbReference type="AlphaFoldDB" id="A0A2A6CJ72"/>
<accession>A0A8R1Z6Q8</accession>
<reference evidence="2" key="2">
    <citation type="submission" date="2022-06" db="UniProtKB">
        <authorList>
            <consortium name="EnsemblMetazoa"/>
        </authorList>
    </citation>
    <scope>IDENTIFICATION</scope>
    <source>
        <strain evidence="2">PS312</strain>
    </source>
</reference>
<evidence type="ECO:0000313" key="3">
    <source>
        <dbReference type="Proteomes" id="UP000005239"/>
    </source>
</evidence>
<keyword evidence="3" id="KW-1185">Reference proteome</keyword>
<name>A0A2A6CJ72_PRIPA</name>
<feature type="compositionally biased region" description="Basic and acidic residues" evidence="1">
    <location>
        <begin position="49"/>
        <end position="59"/>
    </location>
</feature>
<proteinExistence type="predicted"/>
<dbReference type="EnsemblMetazoa" id="PPA45718.1">
    <property type="protein sequence ID" value="PPA45718.1"/>
    <property type="gene ID" value="WBGene00284087"/>
</dbReference>
<evidence type="ECO:0000313" key="2">
    <source>
        <dbReference type="EnsemblMetazoa" id="PPA45718.1"/>
    </source>
</evidence>
<evidence type="ECO:0000256" key="1">
    <source>
        <dbReference type="SAM" id="MobiDB-lite"/>
    </source>
</evidence>
<accession>A0A2A6CJ72</accession>
<dbReference type="Proteomes" id="UP000005239">
    <property type="component" value="Unassembled WGS sequence"/>
</dbReference>